<dbReference type="Pfam" id="PF13519">
    <property type="entry name" value="VWA_2"/>
    <property type="match status" value="1"/>
</dbReference>
<evidence type="ECO:0000256" key="2">
    <source>
        <dbReference type="SAM" id="Phobius"/>
    </source>
</evidence>
<dbReference type="InterPro" id="IPR029062">
    <property type="entry name" value="Class_I_gatase-like"/>
</dbReference>
<dbReference type="InterPro" id="IPR011933">
    <property type="entry name" value="Double_TM_dom"/>
</dbReference>
<keyword evidence="2" id="KW-0472">Membrane</keyword>
<reference evidence="4 5" key="1">
    <citation type="journal article" date="2018" name="Nat. Biotechnol.">
        <title>A standardized bacterial taxonomy based on genome phylogeny substantially revises the tree of life.</title>
        <authorList>
            <person name="Parks D.H."/>
            <person name="Chuvochina M."/>
            <person name="Waite D.W."/>
            <person name="Rinke C."/>
            <person name="Skarshewski A."/>
            <person name="Chaumeil P.A."/>
            <person name="Hugenholtz P."/>
        </authorList>
    </citation>
    <scope>NUCLEOTIDE SEQUENCE [LARGE SCALE GENOMIC DNA]</scope>
    <source>
        <strain evidence="4">UBA8844</strain>
    </source>
</reference>
<dbReference type="OMA" id="IHLINRR"/>
<feature type="transmembrane region" description="Helical" evidence="2">
    <location>
        <begin position="652"/>
        <end position="670"/>
    </location>
</feature>
<dbReference type="NCBIfam" id="TIGR02226">
    <property type="entry name" value="two_anch"/>
    <property type="match status" value="1"/>
</dbReference>
<name>A0A3D4VBZ8_9BACT</name>
<comment type="caution">
    <text evidence="4">The sequence shown here is derived from an EMBL/GenBank/DDBJ whole genome shotgun (WGS) entry which is preliminary data.</text>
</comment>
<feature type="transmembrane region" description="Helical" evidence="2">
    <location>
        <begin position="61"/>
        <end position="80"/>
    </location>
</feature>
<keyword evidence="2" id="KW-0812">Transmembrane</keyword>
<dbReference type="InterPro" id="IPR036465">
    <property type="entry name" value="vWFA_dom_sf"/>
</dbReference>
<feature type="domain" description="VWFA" evidence="3">
    <location>
        <begin position="94"/>
        <end position="221"/>
    </location>
</feature>
<dbReference type="AlphaFoldDB" id="A0A3D4VBZ8"/>
<keyword evidence="2" id="KW-1133">Transmembrane helix</keyword>
<organism evidence="4 5">
    <name type="scientific">Gemmatimonas aurantiaca</name>
    <dbReference type="NCBI Taxonomy" id="173480"/>
    <lineage>
        <taxon>Bacteria</taxon>
        <taxon>Pseudomonadati</taxon>
        <taxon>Gemmatimonadota</taxon>
        <taxon>Gemmatimonadia</taxon>
        <taxon>Gemmatimonadales</taxon>
        <taxon>Gemmatimonadaceae</taxon>
        <taxon>Gemmatimonas</taxon>
    </lineage>
</organism>
<feature type="region of interest" description="Disordered" evidence="1">
    <location>
        <begin position="679"/>
        <end position="699"/>
    </location>
</feature>
<accession>A0A3D4VBZ8</accession>
<protein>
    <submittedName>
        <fullName evidence="4">VWA domain-containing protein</fullName>
    </submittedName>
</protein>
<dbReference type="PANTHER" id="PTHR37464">
    <property type="entry name" value="BLL2463 PROTEIN"/>
    <property type="match status" value="1"/>
</dbReference>
<proteinExistence type="predicted"/>
<dbReference type="Pfam" id="PF07584">
    <property type="entry name" value="BatA"/>
    <property type="match status" value="1"/>
</dbReference>
<evidence type="ECO:0000313" key="4">
    <source>
        <dbReference type="EMBL" id="HCT57847.1"/>
    </source>
</evidence>
<dbReference type="Proteomes" id="UP000264071">
    <property type="component" value="Unassembled WGS sequence"/>
</dbReference>
<evidence type="ECO:0000313" key="5">
    <source>
        <dbReference type="Proteomes" id="UP000264071"/>
    </source>
</evidence>
<dbReference type="Gene3D" id="3.40.50.880">
    <property type="match status" value="1"/>
</dbReference>
<dbReference type="CDD" id="cd00198">
    <property type="entry name" value="vWFA"/>
    <property type="match status" value="1"/>
</dbReference>
<dbReference type="PROSITE" id="PS50234">
    <property type="entry name" value="VWFA"/>
    <property type="match status" value="1"/>
</dbReference>
<dbReference type="InterPro" id="IPR002035">
    <property type="entry name" value="VWF_A"/>
</dbReference>
<dbReference type="Gene3D" id="3.40.50.410">
    <property type="entry name" value="von Willebrand factor, type A domain"/>
    <property type="match status" value="1"/>
</dbReference>
<gene>
    <name evidence="4" type="ORF">DGD08_11655</name>
</gene>
<dbReference type="SUPFAM" id="SSF52317">
    <property type="entry name" value="Class I glutamine amidotransferase-like"/>
    <property type="match status" value="1"/>
</dbReference>
<dbReference type="SMART" id="SM00327">
    <property type="entry name" value="VWA"/>
    <property type="match status" value="1"/>
</dbReference>
<evidence type="ECO:0000256" key="1">
    <source>
        <dbReference type="SAM" id="MobiDB-lite"/>
    </source>
</evidence>
<sequence length="699" mass="74330">MGLGFLVPAFLAALAALAVPILLHLRHRDRDRPLRFPSLMFLEQLPIRTESRQRITDWPMLLLRLLALALLVFAFARPVLKDQRVVGADNRTKAVVILLDRSMSMGYTGVWPRALDSARAVIDRLEGKDRVALVAYDDAAEVMQRLTDDRAAVRGSLGAVQPMRRGTRLAPALRTARQLLLDAPFAAAEVIVISDLQRASASGIAGVEFPSGVQVRGIGVGGETWVNSTVRSLDARRVREGDRTLLAVKARVQNHALPAARQVTASLTVNGREATTASTSLTRDGETVITFTPVPAPDGAVAIRVALPPDSLVADDTLVAVVPRDDLLRVALVAPSDMSASETLYLQQALGIGRAPQMQVERLTSAPSNAAALARTGVVLFWDVAPDAPAALTTWVNDGGGIVLAAGRRLAARRSALPAYAGISFSGLADRVSDRGGTLRDVRAEHALFAPFREAKDALTAVRAWRYPRGDAVPTADILARFDDGVPAVLEQRIGNGRALTLTVPLDNQYGDFPLQPAYLPFVRQLVLHTSGRDATPLWLSTGESWSLPTTLTNPVVTGPTGALTRPQADSAGAAVALPDAGLYTAYAERASGEPGAVQAVNVPPSESELTPMDTTELLLGVRTTSTAQSAASANADAPMTVEEMERRQNPWRVLLIVAALLLLAETILGTRGRRGMARRVVPGTTSNRSAGGSTPAGP</sequence>
<dbReference type="EMBL" id="DPIY01000010">
    <property type="protein sequence ID" value="HCT57847.1"/>
    <property type="molecule type" value="Genomic_DNA"/>
</dbReference>
<dbReference type="InterPro" id="IPR024163">
    <property type="entry name" value="Aerotolerance_reg_N"/>
</dbReference>
<feature type="compositionally biased region" description="Polar residues" evidence="1">
    <location>
        <begin position="684"/>
        <end position="693"/>
    </location>
</feature>
<evidence type="ECO:0000259" key="3">
    <source>
        <dbReference type="PROSITE" id="PS50234"/>
    </source>
</evidence>
<dbReference type="PANTHER" id="PTHR37464:SF1">
    <property type="entry name" value="BLL2463 PROTEIN"/>
    <property type="match status" value="1"/>
</dbReference>
<dbReference type="SUPFAM" id="SSF53300">
    <property type="entry name" value="vWA-like"/>
    <property type="match status" value="1"/>
</dbReference>
<feature type="transmembrane region" description="Helical" evidence="2">
    <location>
        <begin position="6"/>
        <end position="25"/>
    </location>
</feature>